<organism evidence="1">
    <name type="scientific">Rhizophora mucronata</name>
    <name type="common">Asiatic mangrove</name>
    <dbReference type="NCBI Taxonomy" id="61149"/>
    <lineage>
        <taxon>Eukaryota</taxon>
        <taxon>Viridiplantae</taxon>
        <taxon>Streptophyta</taxon>
        <taxon>Embryophyta</taxon>
        <taxon>Tracheophyta</taxon>
        <taxon>Spermatophyta</taxon>
        <taxon>Magnoliopsida</taxon>
        <taxon>eudicotyledons</taxon>
        <taxon>Gunneridae</taxon>
        <taxon>Pentapetalae</taxon>
        <taxon>rosids</taxon>
        <taxon>fabids</taxon>
        <taxon>Malpighiales</taxon>
        <taxon>Rhizophoraceae</taxon>
        <taxon>Rhizophora</taxon>
    </lineage>
</organism>
<sequence length="35" mass="4135">MSLKKFKIFGEAIHTYLTPKFYVKEVYLSPIILES</sequence>
<dbReference type="AlphaFoldDB" id="A0A2P2QRE4"/>
<evidence type="ECO:0000313" key="1">
    <source>
        <dbReference type="EMBL" id="MBX69533.1"/>
    </source>
</evidence>
<accession>A0A2P2QRE4</accession>
<protein>
    <submittedName>
        <fullName evidence="1">Uncharacterized protein</fullName>
    </submittedName>
</protein>
<dbReference type="EMBL" id="GGEC01089049">
    <property type="protein sequence ID" value="MBX69533.1"/>
    <property type="molecule type" value="Transcribed_RNA"/>
</dbReference>
<name>A0A2P2QRE4_RHIMU</name>
<proteinExistence type="predicted"/>
<reference evidence="1" key="1">
    <citation type="submission" date="2018-02" db="EMBL/GenBank/DDBJ databases">
        <title>Rhizophora mucronata_Transcriptome.</title>
        <authorList>
            <person name="Meera S.P."/>
            <person name="Sreeshan A."/>
            <person name="Augustine A."/>
        </authorList>
    </citation>
    <scope>NUCLEOTIDE SEQUENCE</scope>
    <source>
        <tissue evidence="1">Leaf</tissue>
    </source>
</reference>